<keyword evidence="6" id="KW-0051">Antiviral defense</keyword>
<evidence type="ECO:0000256" key="3">
    <source>
        <dbReference type="ARBA" id="ARBA00022692"/>
    </source>
</evidence>
<gene>
    <name evidence="10" type="ORF">CHH61_03435</name>
</gene>
<dbReference type="GO" id="GO:0051607">
    <property type="term" value="P:defense response to virus"/>
    <property type="evidence" value="ECO:0007669"/>
    <property type="project" value="UniProtKB-KW"/>
</dbReference>
<feature type="domain" description="Pycsar effector protein" evidence="9">
    <location>
        <begin position="13"/>
        <end position="181"/>
    </location>
</feature>
<dbReference type="GO" id="GO:0000166">
    <property type="term" value="F:nucleotide binding"/>
    <property type="evidence" value="ECO:0007669"/>
    <property type="project" value="UniProtKB-KW"/>
</dbReference>
<comment type="subcellular location">
    <subcellularLocation>
        <location evidence="1">Cell membrane</location>
    </subcellularLocation>
</comment>
<evidence type="ECO:0000256" key="4">
    <source>
        <dbReference type="ARBA" id="ARBA00022741"/>
    </source>
</evidence>
<dbReference type="Proteomes" id="UP000216133">
    <property type="component" value="Unassembled WGS sequence"/>
</dbReference>
<evidence type="ECO:0000256" key="7">
    <source>
        <dbReference type="ARBA" id="ARBA00023136"/>
    </source>
</evidence>
<name>A0A268S4E6_SHOCL</name>
<accession>A0A268S4E6</accession>
<evidence type="ECO:0000259" key="9">
    <source>
        <dbReference type="Pfam" id="PF18967"/>
    </source>
</evidence>
<feature type="transmembrane region" description="Helical" evidence="8">
    <location>
        <begin position="72"/>
        <end position="95"/>
    </location>
</feature>
<protein>
    <recommendedName>
        <fullName evidence="9">Pycsar effector protein domain-containing protein</fullName>
    </recommendedName>
</protein>
<feature type="transmembrane region" description="Helical" evidence="8">
    <location>
        <begin position="167"/>
        <end position="186"/>
    </location>
</feature>
<comment type="caution">
    <text evidence="10">The sequence shown here is derived from an EMBL/GenBank/DDBJ whole genome shotgun (WGS) entry which is preliminary data.</text>
</comment>
<sequence>MTDVEQANRKSELLDQLTRQSDWIKNCDAKASIAIGGLGIFLAAISSEFILIKMGNVISQAILNLNFSNLLYLSVLAINIVSLFYGVHCLIRVIVPRLSKELKKGKGLYTDSLFFFEKIAGNEYADYEVKVNTREEAEKLKDLTSQVYINAKICTVKHQWFSKGIKWTMWSIGGLILLFFIGALLLEVGGI</sequence>
<keyword evidence="3 8" id="KW-0812">Transmembrane</keyword>
<proteinExistence type="predicted"/>
<feature type="transmembrane region" description="Helical" evidence="8">
    <location>
        <begin position="31"/>
        <end position="52"/>
    </location>
</feature>
<dbReference type="GO" id="GO:0005886">
    <property type="term" value="C:plasma membrane"/>
    <property type="evidence" value="ECO:0007669"/>
    <property type="project" value="UniProtKB-SubCell"/>
</dbReference>
<keyword evidence="2" id="KW-1003">Cell membrane</keyword>
<evidence type="ECO:0000313" key="11">
    <source>
        <dbReference type="Proteomes" id="UP000216133"/>
    </source>
</evidence>
<keyword evidence="7 8" id="KW-0472">Membrane</keyword>
<evidence type="ECO:0000256" key="8">
    <source>
        <dbReference type="SAM" id="Phobius"/>
    </source>
</evidence>
<evidence type="ECO:0000256" key="5">
    <source>
        <dbReference type="ARBA" id="ARBA00022989"/>
    </source>
</evidence>
<evidence type="ECO:0000256" key="2">
    <source>
        <dbReference type="ARBA" id="ARBA00022475"/>
    </source>
</evidence>
<organism evidence="10 11">
    <name type="scientific">Shouchella clausii</name>
    <name type="common">Alkalihalobacillus clausii</name>
    <dbReference type="NCBI Taxonomy" id="79880"/>
    <lineage>
        <taxon>Bacteria</taxon>
        <taxon>Bacillati</taxon>
        <taxon>Bacillota</taxon>
        <taxon>Bacilli</taxon>
        <taxon>Bacillales</taxon>
        <taxon>Bacillaceae</taxon>
        <taxon>Shouchella</taxon>
    </lineage>
</organism>
<dbReference type="EMBL" id="NPBS01000014">
    <property type="protein sequence ID" value="PAF27384.1"/>
    <property type="molecule type" value="Genomic_DNA"/>
</dbReference>
<keyword evidence="4" id="KW-0547">Nucleotide-binding</keyword>
<evidence type="ECO:0000313" key="10">
    <source>
        <dbReference type="EMBL" id="PAF27384.1"/>
    </source>
</evidence>
<dbReference type="RefSeq" id="WP_095327797.1">
    <property type="nucleotide sequence ID" value="NZ_NPBS01000014.1"/>
</dbReference>
<dbReference type="InterPro" id="IPR043760">
    <property type="entry name" value="PycTM_dom"/>
</dbReference>
<keyword evidence="5 8" id="KW-1133">Transmembrane helix</keyword>
<evidence type="ECO:0000256" key="6">
    <source>
        <dbReference type="ARBA" id="ARBA00023118"/>
    </source>
</evidence>
<dbReference type="Pfam" id="PF18967">
    <property type="entry name" value="PycTM"/>
    <property type="match status" value="1"/>
</dbReference>
<reference evidence="10 11" key="1">
    <citation type="submission" date="2017-07" db="EMBL/GenBank/DDBJ databases">
        <title>Isolation and whole genome analysis of endospore-forming bacteria from heroin.</title>
        <authorList>
            <person name="Kalinowski J."/>
            <person name="Ahrens B."/>
            <person name="Al-Dilaimi A."/>
            <person name="Winkler A."/>
            <person name="Wibberg D."/>
            <person name="Schleenbecker U."/>
            <person name="Ruckert C."/>
            <person name="Wolfel R."/>
            <person name="Grass G."/>
        </authorList>
    </citation>
    <scope>NUCLEOTIDE SEQUENCE [LARGE SCALE GENOMIC DNA]</scope>
    <source>
        <strain evidence="10 11">7523-2</strain>
    </source>
</reference>
<evidence type="ECO:0000256" key="1">
    <source>
        <dbReference type="ARBA" id="ARBA00004236"/>
    </source>
</evidence>
<dbReference type="AlphaFoldDB" id="A0A268S4E6"/>